<dbReference type="PANTHER" id="PTHR46512">
    <property type="entry name" value="PEPTIDYLPROLYL ISOMERASE"/>
    <property type="match status" value="1"/>
</dbReference>
<keyword evidence="6" id="KW-0812">Transmembrane</keyword>
<dbReference type="GO" id="GO:0003755">
    <property type="term" value="F:peptidyl-prolyl cis-trans isomerase activity"/>
    <property type="evidence" value="ECO:0007669"/>
    <property type="project" value="UniProtKB-KW"/>
</dbReference>
<name>A0A9Q1HZ81_CONCO</name>
<dbReference type="Proteomes" id="UP001152803">
    <property type="component" value="Unassembled WGS sequence"/>
</dbReference>
<proteinExistence type="predicted"/>
<keyword evidence="1" id="KW-0677">Repeat</keyword>
<dbReference type="SMART" id="SM00028">
    <property type="entry name" value="TPR"/>
    <property type="match status" value="3"/>
</dbReference>
<dbReference type="Pfam" id="PF00254">
    <property type="entry name" value="FKBP_C"/>
    <property type="match status" value="1"/>
</dbReference>
<dbReference type="GO" id="GO:0044183">
    <property type="term" value="F:protein folding chaperone"/>
    <property type="evidence" value="ECO:0007669"/>
    <property type="project" value="TreeGrafter"/>
</dbReference>
<keyword evidence="6" id="KW-1133">Transmembrane helix</keyword>
<dbReference type="InterPro" id="IPR050754">
    <property type="entry name" value="FKBP4/5/8-like"/>
</dbReference>
<dbReference type="Gene3D" id="1.25.40.10">
    <property type="entry name" value="Tetratricopeptide repeat domain"/>
    <property type="match status" value="1"/>
</dbReference>
<reference evidence="8" key="1">
    <citation type="journal article" date="2023" name="Science">
        <title>Genome structures resolve the early diversification of teleost fishes.</title>
        <authorList>
            <person name="Parey E."/>
            <person name="Louis A."/>
            <person name="Montfort J."/>
            <person name="Bouchez O."/>
            <person name="Roques C."/>
            <person name="Iampietro C."/>
            <person name="Lluch J."/>
            <person name="Castinel A."/>
            <person name="Donnadieu C."/>
            <person name="Desvignes T."/>
            <person name="Floi Bucao C."/>
            <person name="Jouanno E."/>
            <person name="Wen M."/>
            <person name="Mejri S."/>
            <person name="Dirks R."/>
            <person name="Jansen H."/>
            <person name="Henkel C."/>
            <person name="Chen W.J."/>
            <person name="Zahm M."/>
            <person name="Cabau C."/>
            <person name="Klopp C."/>
            <person name="Thompson A.W."/>
            <person name="Robinson-Rechavi M."/>
            <person name="Braasch I."/>
            <person name="Lecointre G."/>
            <person name="Bobe J."/>
            <person name="Postlethwait J.H."/>
            <person name="Berthelot C."/>
            <person name="Roest Crollius H."/>
            <person name="Guiguen Y."/>
        </authorList>
    </citation>
    <scope>NUCLEOTIDE SEQUENCE</scope>
    <source>
        <strain evidence="8">Concon-B</strain>
    </source>
</reference>
<dbReference type="GO" id="GO:0016020">
    <property type="term" value="C:membrane"/>
    <property type="evidence" value="ECO:0007669"/>
    <property type="project" value="TreeGrafter"/>
</dbReference>
<evidence type="ECO:0000256" key="5">
    <source>
        <dbReference type="SAM" id="MobiDB-lite"/>
    </source>
</evidence>
<protein>
    <recommendedName>
        <fullName evidence="3">peptidylprolyl isomerase</fullName>
        <ecNumber evidence="3">5.2.1.8</ecNumber>
    </recommendedName>
</protein>
<dbReference type="InterPro" id="IPR019734">
    <property type="entry name" value="TPR_rpt"/>
</dbReference>
<dbReference type="GO" id="GO:0012505">
    <property type="term" value="C:endomembrane system"/>
    <property type="evidence" value="ECO:0007669"/>
    <property type="project" value="TreeGrafter"/>
</dbReference>
<dbReference type="AlphaFoldDB" id="A0A9Q1HZ81"/>
<dbReference type="GO" id="GO:0005740">
    <property type="term" value="C:mitochondrial envelope"/>
    <property type="evidence" value="ECO:0007669"/>
    <property type="project" value="TreeGrafter"/>
</dbReference>
<evidence type="ECO:0000256" key="4">
    <source>
        <dbReference type="PROSITE-ProRule" id="PRU00339"/>
    </source>
</evidence>
<comment type="caution">
    <text evidence="8">The sequence shown here is derived from an EMBL/GenBank/DDBJ whole genome shotgun (WGS) entry which is preliminary data.</text>
</comment>
<dbReference type="InterPro" id="IPR046357">
    <property type="entry name" value="PPIase_dom_sf"/>
</dbReference>
<keyword evidence="9" id="KW-1185">Reference proteome</keyword>
<evidence type="ECO:0000256" key="3">
    <source>
        <dbReference type="PROSITE-ProRule" id="PRU00277"/>
    </source>
</evidence>
<evidence type="ECO:0000313" key="9">
    <source>
        <dbReference type="Proteomes" id="UP001152803"/>
    </source>
</evidence>
<feature type="transmembrane region" description="Helical" evidence="6">
    <location>
        <begin position="416"/>
        <end position="438"/>
    </location>
</feature>
<dbReference type="GO" id="GO:0005829">
    <property type="term" value="C:cytosol"/>
    <property type="evidence" value="ECO:0007669"/>
    <property type="project" value="TreeGrafter"/>
</dbReference>
<keyword evidence="6" id="KW-0472">Membrane</keyword>
<dbReference type="PROSITE" id="PS50059">
    <property type="entry name" value="FKBP_PPIASE"/>
    <property type="match status" value="1"/>
</dbReference>
<dbReference type="InterPro" id="IPR011990">
    <property type="entry name" value="TPR-like_helical_dom_sf"/>
</dbReference>
<dbReference type="PANTHER" id="PTHR46512:SF2">
    <property type="entry name" value="PEPTIDYLPROLYL ISOMERASE"/>
    <property type="match status" value="1"/>
</dbReference>
<sequence>METEAIPDPVAVEGLTPNSWPEQEEFQAEEEKNKSQGQTTVVSDIPDFVASATNACQEEDSRTLGKTHSFGKRVRFLIPLGGEETEPEEKEGLEESLFPEYNSDEWASASFGELFLAEDWVDITEDRLLLKKVLEPGLEDAPQPIWGQEVTVRLQGVLEDRTVVEKDTKLTFVIGEGDVNQALEECALSMELKEITMLLADSQYTYKLLGREPDIPPWSPLLYQLQLLDIRPKPDPLDMPLSDRIRSANQKRERGNFFFQREEFDMAAQSYRMALYFLTAEARVGEGTSVTEEEVQECRVKCLNNLTAAQMKLLQFDEALHTSQDVLFLDPFNVKALFRKGKLLSDKGEYQEAMETLKMALRLEPSTKAIHIELSKLVKRQAGDSETVKWKPKPMEVLGEKITPFLSPSKKKPAGLSWKILLCALVVAMGSLVTSLVLTARN</sequence>
<gene>
    <name evidence="8" type="ORF">COCON_G00108520</name>
</gene>
<dbReference type="SUPFAM" id="SSF54534">
    <property type="entry name" value="FKBP-like"/>
    <property type="match status" value="1"/>
</dbReference>
<dbReference type="OrthoDB" id="532682at2759"/>
<comment type="catalytic activity">
    <reaction evidence="3">
        <text>[protein]-peptidylproline (omega=180) = [protein]-peptidylproline (omega=0)</text>
        <dbReference type="Rhea" id="RHEA:16237"/>
        <dbReference type="Rhea" id="RHEA-COMP:10747"/>
        <dbReference type="Rhea" id="RHEA-COMP:10748"/>
        <dbReference type="ChEBI" id="CHEBI:83833"/>
        <dbReference type="ChEBI" id="CHEBI:83834"/>
        <dbReference type="EC" id="5.2.1.8"/>
    </reaction>
</comment>
<feature type="repeat" description="TPR" evidence="4">
    <location>
        <begin position="334"/>
        <end position="367"/>
    </location>
</feature>
<dbReference type="InterPro" id="IPR001179">
    <property type="entry name" value="PPIase_FKBP_dom"/>
</dbReference>
<evidence type="ECO:0000256" key="2">
    <source>
        <dbReference type="ARBA" id="ARBA00022803"/>
    </source>
</evidence>
<organism evidence="8 9">
    <name type="scientific">Conger conger</name>
    <name type="common">Conger eel</name>
    <name type="synonym">Muraena conger</name>
    <dbReference type="NCBI Taxonomy" id="82655"/>
    <lineage>
        <taxon>Eukaryota</taxon>
        <taxon>Metazoa</taxon>
        <taxon>Chordata</taxon>
        <taxon>Craniata</taxon>
        <taxon>Vertebrata</taxon>
        <taxon>Euteleostomi</taxon>
        <taxon>Actinopterygii</taxon>
        <taxon>Neopterygii</taxon>
        <taxon>Teleostei</taxon>
        <taxon>Anguilliformes</taxon>
        <taxon>Congridae</taxon>
        <taxon>Conger</taxon>
    </lineage>
</organism>
<dbReference type="SUPFAM" id="SSF48452">
    <property type="entry name" value="TPR-like"/>
    <property type="match status" value="1"/>
</dbReference>
<evidence type="ECO:0000256" key="1">
    <source>
        <dbReference type="ARBA" id="ARBA00022737"/>
    </source>
</evidence>
<feature type="region of interest" description="Disordered" evidence="5">
    <location>
        <begin position="1"/>
        <end position="42"/>
    </location>
</feature>
<feature type="domain" description="PPIase FKBP-type" evidence="7">
    <location>
        <begin position="147"/>
        <end position="231"/>
    </location>
</feature>
<dbReference type="EMBL" id="JAFJMO010000007">
    <property type="protein sequence ID" value="KAJ8271993.1"/>
    <property type="molecule type" value="Genomic_DNA"/>
</dbReference>
<evidence type="ECO:0000256" key="6">
    <source>
        <dbReference type="SAM" id="Phobius"/>
    </source>
</evidence>
<keyword evidence="3" id="KW-0697">Rotamase</keyword>
<accession>A0A9Q1HZ81</accession>
<dbReference type="GO" id="GO:0043066">
    <property type="term" value="P:negative regulation of apoptotic process"/>
    <property type="evidence" value="ECO:0007669"/>
    <property type="project" value="TreeGrafter"/>
</dbReference>
<dbReference type="PROSITE" id="PS50005">
    <property type="entry name" value="TPR"/>
    <property type="match status" value="1"/>
</dbReference>
<keyword evidence="2 4" id="KW-0802">TPR repeat</keyword>
<dbReference type="EC" id="5.2.1.8" evidence="3"/>
<dbReference type="PROSITE" id="PS50293">
    <property type="entry name" value="TPR_REGION"/>
    <property type="match status" value="1"/>
</dbReference>
<evidence type="ECO:0000259" key="7">
    <source>
        <dbReference type="PROSITE" id="PS50059"/>
    </source>
</evidence>
<dbReference type="Gene3D" id="3.10.50.40">
    <property type="match status" value="1"/>
</dbReference>
<evidence type="ECO:0000313" key="8">
    <source>
        <dbReference type="EMBL" id="KAJ8271993.1"/>
    </source>
</evidence>
<keyword evidence="3" id="KW-0413">Isomerase</keyword>